<gene>
    <name evidence="5" type="ORF">SBVP3_0046</name>
</gene>
<organism evidence="5 6">
    <name type="scientific">Vibrio phage phi 3</name>
    <dbReference type="NCBI Taxonomy" id="1589298"/>
    <lineage>
        <taxon>Viruses</taxon>
        <taxon>Duplodnaviria</taxon>
        <taxon>Heunggongvirae</taxon>
        <taxon>Uroviricota</taxon>
        <taxon>Caudoviricetes</taxon>
        <taxon>Demerecviridae</taxon>
        <taxon>Ermolyevavirinae</taxon>
        <taxon>Jesfedecavirus</taxon>
        <taxon>Jesfedecavirus phi3</taxon>
    </lineage>
</organism>
<keyword evidence="6" id="KW-1185">Reference proteome</keyword>
<evidence type="ECO:0000313" key="5">
    <source>
        <dbReference type="EMBL" id="AJF40814.1"/>
    </source>
</evidence>
<dbReference type="RefSeq" id="YP_009207511.1">
    <property type="nucleotide sequence ID" value="NC_028895.1"/>
</dbReference>
<sequence length="222" mass="25385">MNKFAILDVLLALLKDVQDPKVFLIRVSTAFILVLSYLVITNQGTFLDFAKNFSKSTVAQQLRGEQEAQYPKVSKEKAAILYVQSNSDAVFIAEYTPKFINNYQNIIAWEGKLNVDPTKLTNRVVDRSSTAYQQHLLGKTYPVKFNEITYRGEFVTNAEEYKTLNVSYMFTCPIFNLDNSYAGYVGIAWVELPYQDAKEEEALEEYLERICEPQARALGRAK</sequence>
<evidence type="ECO:0000256" key="4">
    <source>
        <dbReference type="SAM" id="Phobius"/>
    </source>
</evidence>
<reference evidence="5 6" key="1">
    <citation type="submission" date="2014-12" db="EMBL/GenBank/DDBJ databases">
        <title>Complete genome sequences of three Vibrio cholerae specific bacteriophages.</title>
        <authorList>
            <person name="Bhandare S.G."/>
            <person name="Warry A."/>
            <person name="Emes R.D."/>
            <person name="Hooton S.P.T."/>
            <person name="Barrow P.A."/>
            <person name="Atterbury R.J."/>
        </authorList>
    </citation>
    <scope>NUCLEOTIDE SEQUENCE [LARGE SCALE GENOMIC DNA]</scope>
</reference>
<dbReference type="OrthoDB" id="7885at10239"/>
<dbReference type="KEGG" id="vg:26634024"/>
<keyword evidence="1" id="KW-1188">Viral release from host cell</keyword>
<dbReference type="Proteomes" id="UP000031804">
    <property type="component" value="Segment"/>
</dbReference>
<dbReference type="InterPro" id="IPR020982">
    <property type="entry name" value="Phage_T4_GpT_holin"/>
</dbReference>
<name>A0A0B5HAP4_9CAUD</name>
<dbReference type="Pfam" id="PF11031">
    <property type="entry name" value="Phage_holin_T"/>
    <property type="match status" value="1"/>
</dbReference>
<evidence type="ECO:0000256" key="3">
    <source>
        <dbReference type="ARBA" id="ARBA00023142"/>
    </source>
</evidence>
<proteinExistence type="predicted"/>
<evidence type="ECO:0000256" key="1">
    <source>
        <dbReference type="ARBA" id="ARBA00022612"/>
    </source>
</evidence>
<keyword evidence="4" id="KW-1133">Transmembrane helix</keyword>
<accession>A0A0B5HAP4</accession>
<dbReference type="EMBL" id="KP280063">
    <property type="protein sequence ID" value="AJF40814.1"/>
    <property type="molecule type" value="Genomic_DNA"/>
</dbReference>
<dbReference type="GeneID" id="26634024"/>
<protein>
    <submittedName>
        <fullName evidence="5">Putative holin</fullName>
    </submittedName>
</protein>
<keyword evidence="4" id="KW-0472">Membrane</keyword>
<evidence type="ECO:0000256" key="2">
    <source>
        <dbReference type="ARBA" id="ARBA00022852"/>
    </source>
</evidence>
<evidence type="ECO:0000313" key="6">
    <source>
        <dbReference type="Proteomes" id="UP000031804"/>
    </source>
</evidence>
<keyword evidence="4" id="KW-0812">Transmembrane</keyword>
<keyword evidence="3" id="KW-0578">Host cell lysis by virus</keyword>
<feature type="transmembrane region" description="Helical" evidence="4">
    <location>
        <begin position="23"/>
        <end position="40"/>
    </location>
</feature>
<dbReference type="GO" id="GO:0044659">
    <property type="term" value="P:viral release from host cell by cytolysis"/>
    <property type="evidence" value="ECO:0007669"/>
    <property type="project" value="InterPro"/>
</dbReference>
<keyword evidence="2" id="KW-0204">Cytolysis</keyword>